<accession>A0A1K2HV08</accession>
<organism evidence="2 3">
    <name type="scientific">Devosia enhydra</name>
    <dbReference type="NCBI Taxonomy" id="665118"/>
    <lineage>
        <taxon>Bacteria</taxon>
        <taxon>Pseudomonadati</taxon>
        <taxon>Pseudomonadota</taxon>
        <taxon>Alphaproteobacteria</taxon>
        <taxon>Hyphomicrobiales</taxon>
        <taxon>Devosiaceae</taxon>
        <taxon>Devosia</taxon>
    </lineage>
</organism>
<gene>
    <name evidence="2" type="ORF">SAMN02983003_0534</name>
</gene>
<feature type="chain" id="PRO_5012340229" description="Type VI secretion system protein VasI" evidence="1">
    <location>
        <begin position="24"/>
        <end position="184"/>
    </location>
</feature>
<evidence type="ECO:0000313" key="2">
    <source>
        <dbReference type="EMBL" id="SFZ81501.1"/>
    </source>
</evidence>
<feature type="signal peptide" evidence="1">
    <location>
        <begin position="1"/>
        <end position="23"/>
    </location>
</feature>
<evidence type="ECO:0000256" key="1">
    <source>
        <dbReference type="SAM" id="SignalP"/>
    </source>
</evidence>
<name>A0A1K2HV08_9HYPH</name>
<dbReference type="RefSeq" id="WP_143145631.1">
    <property type="nucleotide sequence ID" value="NZ_FPKU01000001.1"/>
</dbReference>
<dbReference type="Proteomes" id="UP000183447">
    <property type="component" value="Unassembled WGS sequence"/>
</dbReference>
<proteinExistence type="predicted"/>
<protein>
    <recommendedName>
        <fullName evidence="4">Type VI secretion system protein VasI</fullName>
    </recommendedName>
</protein>
<dbReference type="OrthoDB" id="7946850at2"/>
<dbReference type="EMBL" id="FPKU01000001">
    <property type="protein sequence ID" value="SFZ81501.1"/>
    <property type="molecule type" value="Genomic_DNA"/>
</dbReference>
<dbReference type="AlphaFoldDB" id="A0A1K2HV08"/>
<evidence type="ECO:0008006" key="4">
    <source>
        <dbReference type="Google" id="ProtNLM"/>
    </source>
</evidence>
<sequence length="184" mass="19306">MRSGTGLAAALIVLAALPVSVTAQDAASCALIPSDAQRLACYDALFGGAPVPEREGAVVIASEQLIPARPSGRDQAQLTIACEAGQLQVLFGFAGQLVSITGNNGAITFQFDQNPPFVRNLPASQSNTELGYFSSTESRMFLGQFAGADTLRVRIQPVNSRSLAVDFRVAAAYPEIQSVSEACR</sequence>
<keyword evidence="3" id="KW-1185">Reference proteome</keyword>
<reference evidence="2 3" key="1">
    <citation type="submission" date="2016-11" db="EMBL/GenBank/DDBJ databases">
        <authorList>
            <person name="Jaros S."/>
            <person name="Januszkiewicz K."/>
            <person name="Wedrychowicz H."/>
        </authorList>
    </citation>
    <scope>NUCLEOTIDE SEQUENCE [LARGE SCALE GENOMIC DNA]</scope>
    <source>
        <strain evidence="2 3">ATCC 23634</strain>
    </source>
</reference>
<evidence type="ECO:0000313" key="3">
    <source>
        <dbReference type="Proteomes" id="UP000183447"/>
    </source>
</evidence>
<keyword evidence="1" id="KW-0732">Signal</keyword>